<comment type="caution">
    <text evidence="3">The sequence shown here is derived from an EMBL/GenBank/DDBJ whole genome shotgun (WGS) entry which is preliminary data.</text>
</comment>
<proteinExistence type="predicted"/>
<dbReference type="InterPro" id="IPR009537">
    <property type="entry name" value="DUF1156"/>
</dbReference>
<dbReference type="InterPro" id="IPR029063">
    <property type="entry name" value="SAM-dependent_MTases_sf"/>
</dbReference>
<evidence type="ECO:0000259" key="1">
    <source>
        <dbReference type="Pfam" id="PF04480"/>
    </source>
</evidence>
<name>A0A1F6CXM6_HANXR</name>
<dbReference type="PANTHER" id="PTHR38590:SF1">
    <property type="entry name" value="BLL0828 PROTEIN"/>
    <property type="match status" value="1"/>
</dbReference>
<dbReference type="InterPro" id="IPR007569">
    <property type="entry name" value="DUF559"/>
</dbReference>
<dbReference type="AlphaFoldDB" id="A0A1F6CXM6"/>
<dbReference type="SUPFAM" id="SSF53335">
    <property type="entry name" value="S-adenosyl-L-methionine-dependent methyltransferases"/>
    <property type="match status" value="1"/>
</dbReference>
<dbReference type="Gene3D" id="3.40.50.150">
    <property type="entry name" value="Vaccinia Virus protein VP39"/>
    <property type="match status" value="1"/>
</dbReference>
<evidence type="ECO:0000313" key="4">
    <source>
        <dbReference type="Proteomes" id="UP000178606"/>
    </source>
</evidence>
<sequence length="1089" mass="121265">MTYRKKLIEVALPLEAINREASREKSIRHGHPSTLHLWWARRPLAACRAVLFASLVDDPSSRPDEFPTEEAQEQERKRLFGIIEELVKWENVRNERVLSAARQEILKSTNGNPPPVLDPFCGGGSIPLEAQRLGLKVCASDLNPVAVLITKALIEIPPRFAGRPPVNPEARRSLAHEGSWTGAAGLAADVRYYGQWMRDEAEERIGHLYPKVDPLPPTPHTACRSHEVATHPTPIKGEGEEVERWNVPEALHAKMVELARTFRKEPTRSEAILWEAIRRKQLKGRRFRRQQPIGPFVVDFFCPSERLIVEVDGPIHETQREADRQRQELLEALDLRFVRVTAAQVEKDLPSVLTTIQNAFSTSPLVGEGDRGRGGMTVIAWLWARTVKCPNPACGATMPLVRSFHLSTKAGKKAWVEPVVNKEKKIVRFEVKMGSGAPPESTVNRRGARCIVCNQHVPFNHVRAEGKAGRMGAQLMAIVAEGKRGRIYLPPSEEHAAVAAKAKPAWAPETDLPQKALGFRVQLYGMTKHRDLFTPRQLVALTTFSDLVSEARERVRKDAIAAGLSDDCTPLHSDGTGATAYADAVAVYLSIGISRSANTHCSLAIWSQSRDQSVNAFSRQAIPMNWDFPEVNPFADAAGDMQIIYESIAKTLESLNSMVAASVFQFDAAQYIGDVEPSLVCSDPPYYDNIGYADLSDFFYVWLRRSLGEFYPDLFSTLLTPKTQELIATPYRFGDDMEKAGEHFLTGLRKAFQRMRECSHHDYPLTVFYAFKQTEEDEDNDGDSSSAIASTGWETMLEGLLTTGFQIIGTWPMRTERPTGVKDKVNALASSIVLVCRSRAEDTPLSTRREFITALRRELPDALRKLQQGNVAPVDFAQASIGPGMAIFSRYAKVLEADGSPMRVRAALQLINQELDAYLAEQEGDFDTDTRFCVAWFEQRGMEEGVFGEADVLARAKNTAVEGLVRAGVLEAKAGKVRLLRREEYPENWSPAEDNRLTVWEGMQHLICALERGGEEAASRLSNLLGGGRSEDARALAYRLYAICERKGWAQEALAYNTLVVSWTDVQAKTASVVREGEQTYLFGGGDKP</sequence>
<organism evidence="3 4">
    <name type="scientific">Handelsmanbacteria sp. (strain RIFCSPLOWO2_12_FULL_64_10)</name>
    <dbReference type="NCBI Taxonomy" id="1817868"/>
    <lineage>
        <taxon>Bacteria</taxon>
        <taxon>Candidatus Handelsmaniibacteriota</taxon>
    </lineage>
</organism>
<dbReference type="Pfam" id="PF06634">
    <property type="entry name" value="DUF1156"/>
    <property type="match status" value="1"/>
</dbReference>
<gene>
    <name evidence="3" type="ORF">A3F84_03670</name>
</gene>
<accession>A0A1F6CXM6</accession>
<reference evidence="3 4" key="1">
    <citation type="journal article" date="2016" name="Nat. Commun.">
        <title>Thousands of microbial genomes shed light on interconnected biogeochemical processes in an aquifer system.</title>
        <authorList>
            <person name="Anantharaman K."/>
            <person name="Brown C.T."/>
            <person name="Hug L.A."/>
            <person name="Sharon I."/>
            <person name="Castelle C.J."/>
            <person name="Probst A.J."/>
            <person name="Thomas B.C."/>
            <person name="Singh A."/>
            <person name="Wilkins M.J."/>
            <person name="Karaoz U."/>
            <person name="Brodie E.L."/>
            <person name="Williams K.H."/>
            <person name="Hubbard S.S."/>
            <person name="Banfield J.F."/>
        </authorList>
    </citation>
    <scope>NUCLEOTIDE SEQUENCE [LARGE SCALE GENOMIC DNA]</scope>
    <source>
        <strain evidence="4">RIFCSPLOWO2_12_FULL_64_10</strain>
    </source>
</reference>
<evidence type="ECO:0000313" key="3">
    <source>
        <dbReference type="EMBL" id="OGG53867.1"/>
    </source>
</evidence>
<feature type="domain" description="DUF559" evidence="1">
    <location>
        <begin position="255"/>
        <end position="359"/>
    </location>
</feature>
<evidence type="ECO:0008006" key="5">
    <source>
        <dbReference type="Google" id="ProtNLM"/>
    </source>
</evidence>
<evidence type="ECO:0000259" key="2">
    <source>
        <dbReference type="Pfam" id="PF06634"/>
    </source>
</evidence>
<dbReference type="PANTHER" id="PTHR38590">
    <property type="entry name" value="BLL0828 PROTEIN"/>
    <property type="match status" value="1"/>
</dbReference>
<dbReference type="EMBL" id="MFKF01000116">
    <property type="protein sequence ID" value="OGG53867.1"/>
    <property type="molecule type" value="Genomic_DNA"/>
</dbReference>
<dbReference type="Gene3D" id="3.40.960.10">
    <property type="entry name" value="VSR Endonuclease"/>
    <property type="match status" value="1"/>
</dbReference>
<dbReference type="Pfam" id="PF04480">
    <property type="entry name" value="DUF559"/>
    <property type="match status" value="1"/>
</dbReference>
<feature type="domain" description="DUF1156" evidence="2">
    <location>
        <begin position="11"/>
        <end position="82"/>
    </location>
</feature>
<dbReference type="SUPFAM" id="SSF52980">
    <property type="entry name" value="Restriction endonuclease-like"/>
    <property type="match status" value="1"/>
</dbReference>
<dbReference type="Proteomes" id="UP000178606">
    <property type="component" value="Unassembled WGS sequence"/>
</dbReference>
<dbReference type="InterPro" id="IPR047216">
    <property type="entry name" value="Endonuclease_DUF559_bact"/>
</dbReference>
<dbReference type="InterPro" id="IPR011335">
    <property type="entry name" value="Restrct_endonuc-II-like"/>
</dbReference>
<protein>
    <recommendedName>
        <fullName evidence="5">DUF559 domain-containing protein</fullName>
    </recommendedName>
</protein>
<dbReference type="CDD" id="cd01038">
    <property type="entry name" value="Endonuclease_DUF559"/>
    <property type="match status" value="1"/>
</dbReference>